<comment type="catalytic activity">
    <reaction evidence="12 13">
        <text>DNA(n) + a 2'-deoxyribonucleoside 5'-triphosphate = DNA(n+1) + diphosphate</text>
        <dbReference type="Rhea" id="RHEA:22508"/>
        <dbReference type="Rhea" id="RHEA-COMP:17339"/>
        <dbReference type="Rhea" id="RHEA-COMP:17340"/>
        <dbReference type="ChEBI" id="CHEBI:33019"/>
        <dbReference type="ChEBI" id="CHEBI:61560"/>
        <dbReference type="ChEBI" id="CHEBI:173112"/>
        <dbReference type="EC" id="2.7.7.49"/>
    </reaction>
</comment>
<dbReference type="PRINTS" id="PR01365">
    <property type="entry name" value="TELOMERASERT"/>
</dbReference>
<keyword evidence="11 13" id="KW-0539">Nucleus</keyword>
<comment type="subcellular location">
    <subcellularLocation>
        <location evidence="13">Nucleus</location>
    </subcellularLocation>
    <subcellularLocation>
        <location evidence="13">Chromosome</location>
        <location evidence="13">Telomere</location>
    </subcellularLocation>
</comment>
<dbReference type="GO" id="GO:0042162">
    <property type="term" value="F:telomeric DNA binding"/>
    <property type="evidence" value="ECO:0007669"/>
    <property type="project" value="TreeGrafter"/>
</dbReference>
<reference evidence="15 16" key="1">
    <citation type="submission" date="2020-06" db="EMBL/GenBank/DDBJ databases">
        <title>The yeast mating-type switching endonuclease HO is a domesticated member of an unorthodox homing genetic element family.</title>
        <authorList>
            <person name="Coughlan A.Y."/>
            <person name="Lombardi L."/>
            <person name="Braun-Galleani S."/>
            <person name="Martos A.R."/>
            <person name="Galeote V."/>
            <person name="Bigey F."/>
            <person name="Dequin S."/>
            <person name="Byrne K.P."/>
            <person name="Wolfe K.H."/>
        </authorList>
    </citation>
    <scope>NUCLEOTIDE SEQUENCE [LARGE SCALE GENOMIC DNA]</scope>
    <source>
        <strain evidence="15 16">CBS2947</strain>
    </source>
</reference>
<dbReference type="PANTHER" id="PTHR12066:SF0">
    <property type="entry name" value="TELOMERASE REVERSE TRANSCRIPTASE"/>
    <property type="match status" value="1"/>
</dbReference>
<evidence type="ECO:0000256" key="3">
    <source>
        <dbReference type="ARBA" id="ARBA00016182"/>
    </source>
</evidence>
<dbReference type="InterPro" id="IPR000477">
    <property type="entry name" value="RT_dom"/>
</dbReference>
<dbReference type="EC" id="2.7.7.49" evidence="2 13"/>
<keyword evidence="6 13" id="KW-0548">Nucleotidyltransferase</keyword>
<dbReference type="InterPro" id="IPR021891">
    <property type="entry name" value="Telomerase_RBD"/>
</dbReference>
<dbReference type="EMBL" id="CP059270">
    <property type="protein sequence ID" value="QLQ80465.1"/>
    <property type="molecule type" value="Genomic_DNA"/>
</dbReference>
<evidence type="ECO:0000256" key="1">
    <source>
        <dbReference type="ARBA" id="ARBA00008001"/>
    </source>
</evidence>
<feature type="domain" description="Reverse transcriptase" evidence="14">
    <location>
        <begin position="406"/>
        <end position="707"/>
    </location>
</feature>
<dbReference type="Gene3D" id="1.10.132.70">
    <property type="match status" value="1"/>
</dbReference>
<evidence type="ECO:0000313" key="16">
    <source>
        <dbReference type="Proteomes" id="UP000510647"/>
    </source>
</evidence>
<keyword evidence="4 13" id="KW-0158">Chromosome</keyword>
<evidence type="ECO:0000256" key="4">
    <source>
        <dbReference type="ARBA" id="ARBA00022454"/>
    </source>
</evidence>
<evidence type="ECO:0000256" key="5">
    <source>
        <dbReference type="ARBA" id="ARBA00022679"/>
    </source>
</evidence>
<evidence type="ECO:0000256" key="12">
    <source>
        <dbReference type="ARBA" id="ARBA00048173"/>
    </source>
</evidence>
<comment type="similarity">
    <text evidence="1 13">Belongs to the reverse transcriptase family. Telomerase subfamily.</text>
</comment>
<dbReference type="AlphaFoldDB" id="A0A7H9HVJ0"/>
<dbReference type="PANTHER" id="PTHR12066">
    <property type="entry name" value="TELOMERASE REVERSE TRANSCRIPTASE"/>
    <property type="match status" value="1"/>
</dbReference>
<evidence type="ECO:0000256" key="2">
    <source>
        <dbReference type="ARBA" id="ARBA00012493"/>
    </source>
</evidence>
<name>A0A7H9HVJ0_9SACH</name>
<dbReference type="SMART" id="SM00975">
    <property type="entry name" value="Telomerase_RBD"/>
    <property type="match status" value="1"/>
</dbReference>
<dbReference type="GO" id="GO:0000333">
    <property type="term" value="C:telomerase catalytic core complex"/>
    <property type="evidence" value="ECO:0007669"/>
    <property type="project" value="TreeGrafter"/>
</dbReference>
<proteinExistence type="inferred from homology"/>
<keyword evidence="8 13" id="KW-0460">Magnesium</keyword>
<evidence type="ECO:0000256" key="10">
    <source>
        <dbReference type="ARBA" id="ARBA00022918"/>
    </source>
</evidence>
<dbReference type="GO" id="GO:0046872">
    <property type="term" value="F:metal ion binding"/>
    <property type="evidence" value="ECO:0007669"/>
    <property type="project" value="UniProtKB-KW"/>
</dbReference>
<dbReference type="PROSITE" id="PS50878">
    <property type="entry name" value="RT_POL"/>
    <property type="match status" value="1"/>
</dbReference>
<dbReference type="GO" id="GO:0007004">
    <property type="term" value="P:telomere maintenance via telomerase"/>
    <property type="evidence" value="ECO:0007669"/>
    <property type="project" value="TreeGrafter"/>
</dbReference>
<dbReference type="Pfam" id="PF12009">
    <property type="entry name" value="Telomerase_RBD"/>
    <property type="match status" value="1"/>
</dbReference>
<dbReference type="Proteomes" id="UP000510647">
    <property type="component" value="Chromosome 4"/>
</dbReference>
<accession>A0A7H9HVJ0</accession>
<evidence type="ECO:0000256" key="8">
    <source>
        <dbReference type="ARBA" id="ARBA00022842"/>
    </source>
</evidence>
<dbReference type="InterPro" id="IPR003545">
    <property type="entry name" value="Telomerase_RT"/>
</dbReference>
<keyword evidence="5 13" id="KW-0808">Transferase</keyword>
<dbReference type="OrthoDB" id="289721at2759"/>
<keyword evidence="7 13" id="KW-0479">Metal-binding</keyword>
<evidence type="ECO:0000256" key="13">
    <source>
        <dbReference type="RuleBase" id="RU365061"/>
    </source>
</evidence>
<keyword evidence="16" id="KW-1185">Reference proteome</keyword>
<keyword evidence="10 13" id="KW-0695">RNA-directed DNA polymerase</keyword>
<evidence type="ECO:0000256" key="7">
    <source>
        <dbReference type="ARBA" id="ARBA00022723"/>
    </source>
</evidence>
<dbReference type="InterPro" id="IPR043502">
    <property type="entry name" value="DNA/RNA_pol_sf"/>
</dbReference>
<dbReference type="GO" id="GO:0000781">
    <property type="term" value="C:chromosome, telomeric region"/>
    <property type="evidence" value="ECO:0007669"/>
    <property type="project" value="UniProtKB-SubCell"/>
</dbReference>
<dbReference type="Pfam" id="PF00078">
    <property type="entry name" value="RVT_1"/>
    <property type="match status" value="1"/>
</dbReference>
<dbReference type="GO" id="GO:0070034">
    <property type="term" value="F:telomerase RNA binding"/>
    <property type="evidence" value="ECO:0007669"/>
    <property type="project" value="TreeGrafter"/>
</dbReference>
<dbReference type="GO" id="GO:0003720">
    <property type="term" value="F:telomerase activity"/>
    <property type="evidence" value="ECO:0007669"/>
    <property type="project" value="InterPro"/>
</dbReference>
<evidence type="ECO:0000256" key="9">
    <source>
        <dbReference type="ARBA" id="ARBA00022895"/>
    </source>
</evidence>
<organism evidence="15 16">
    <name type="scientific">Torulaspora globosa</name>
    <dbReference type="NCBI Taxonomy" id="48254"/>
    <lineage>
        <taxon>Eukaryota</taxon>
        <taxon>Fungi</taxon>
        <taxon>Dikarya</taxon>
        <taxon>Ascomycota</taxon>
        <taxon>Saccharomycotina</taxon>
        <taxon>Saccharomycetes</taxon>
        <taxon>Saccharomycetales</taxon>
        <taxon>Saccharomycetaceae</taxon>
        <taxon>Torulaspora</taxon>
    </lineage>
</organism>
<gene>
    <name evidence="15" type="ORF">HG537_0D04650</name>
</gene>
<sequence>MKCLESFLKDDLKIDFTSLKNHEIYACKHFNGLSELLLNCYVYPNERQLQLPTFPEADNHTSVVDHCIGFMLSEKLYHNVLTFGYRIGFNENIGVGLHCDCVNSCVAVIKSVPWQLFRDVFGTQHFVNLIVNHSLFLYGEECFSQVSGDKISNSYCLAVSQLGKPKRRLNDFDAPFKVSSFLYKNSSGFEHKRILPSTKCYGFLRDSLIEGCPERISGIITHQIDTALHKLLQRHHGGIKYLQIFNNLCPRPKSKDHLDAQTPKDQVLKFIIVVLEKLVTDELFGSKRNKAAVFRYVSKMLNLPLRGSLHIQEITACLKVKDFLIFRPPGDAFSRHDFEVANFLMRSFTSWLFKMVIPAIISTFFYCTEISSLTTTLFFRQDIWNEMSLPFLHDYLDNFMIENTKCRNHESYTLSKFNHHKVRIIPKKGKGEFRVIAIPMKGADSEECKVFQQNFRNVICPVQCVLEYLRNRRKTHFEKLYSVNQIGTHLAKFKASLLNKYGEIPKLHYLRFDIISCYDFIPREKVLSVIRKTLMNDCGFFVRSQSYYDTKKGILRTRNVVNGCRKPKKEEVYIDNVRTFFVSADDLIHTVMTELFQSALSFNGKCYLRKTGLFQGTSLSALLVDLVYDELLEHYEIFHSSKEDDTIVLRLADDFLILSTSELRIARAREEVLNGFAEFNAEVKRSKLISSVGKAPNQELSFCALDIDIRTLEISKSANSLGVAEIQKTIIGKFYKKLLNIFETKLSYGTASLSINSPSTVLSQLELIASNVAESFARSFEKKYAKSVSFPMFFERLVAAAVRSYREFGNDDVFILQIQFAIANGFLAVVSKRCVKFQVIVRFLQCYSDELLRSKVSNR</sequence>
<evidence type="ECO:0000313" key="15">
    <source>
        <dbReference type="EMBL" id="QLQ80465.1"/>
    </source>
</evidence>
<evidence type="ECO:0000256" key="11">
    <source>
        <dbReference type="ARBA" id="ARBA00023242"/>
    </source>
</evidence>
<dbReference type="SUPFAM" id="SSF56672">
    <property type="entry name" value="DNA/RNA polymerases"/>
    <property type="match status" value="1"/>
</dbReference>
<dbReference type="CDD" id="cd01648">
    <property type="entry name" value="TERT"/>
    <property type="match status" value="1"/>
</dbReference>
<keyword evidence="9 13" id="KW-0779">Telomere</keyword>
<evidence type="ECO:0000259" key="14">
    <source>
        <dbReference type="PROSITE" id="PS50878"/>
    </source>
</evidence>
<comment type="function">
    <text evidence="13">Telomerase is a ribonucleoprotein enzyme essential for the replication of chromosome termini in most eukaryotes. It elongates telomeres. It is a reverse transcriptase that adds simple sequence repeats to chromosome ends by copying a template sequence within the RNA component of the enzyme.</text>
</comment>
<protein>
    <recommendedName>
        <fullName evidence="3 13">Telomerase reverse transcriptase</fullName>
        <ecNumber evidence="2 13">2.7.7.49</ecNumber>
    </recommendedName>
    <alternativeName>
        <fullName evidence="13">Telomerase catalytic subunit</fullName>
    </alternativeName>
</protein>
<evidence type="ECO:0000256" key="6">
    <source>
        <dbReference type="ARBA" id="ARBA00022695"/>
    </source>
</evidence>